<dbReference type="InterPro" id="IPR051122">
    <property type="entry name" value="SDR_DHRS6-like"/>
</dbReference>
<accession>A0A840SD66</accession>
<comment type="similarity">
    <text evidence="1">Belongs to the short-chain dehydrogenases/reductases (SDR) family.</text>
</comment>
<dbReference type="SUPFAM" id="SSF51735">
    <property type="entry name" value="NAD(P)-binding Rossmann-fold domains"/>
    <property type="match status" value="1"/>
</dbReference>
<dbReference type="Gene3D" id="3.40.50.720">
    <property type="entry name" value="NAD(P)-binding Rossmann-like Domain"/>
    <property type="match status" value="1"/>
</dbReference>
<proteinExistence type="inferred from homology"/>
<dbReference type="EMBL" id="JACHFR010000002">
    <property type="protein sequence ID" value="MBB5218670.1"/>
    <property type="molecule type" value="Genomic_DNA"/>
</dbReference>
<protein>
    <submittedName>
        <fullName evidence="3">NAD(P)-dependent dehydrogenase (Short-subunit alcohol dehydrogenase family)</fullName>
    </submittedName>
</protein>
<name>A0A840SD66_9SPIR</name>
<evidence type="ECO:0000313" key="3">
    <source>
        <dbReference type="EMBL" id="MBB5218670.1"/>
    </source>
</evidence>
<dbReference type="InterPro" id="IPR036291">
    <property type="entry name" value="NAD(P)-bd_dom_sf"/>
</dbReference>
<comment type="caution">
    <text evidence="3">The sequence shown here is derived from an EMBL/GenBank/DDBJ whole genome shotgun (WGS) entry which is preliminary data.</text>
</comment>
<evidence type="ECO:0000313" key="4">
    <source>
        <dbReference type="Proteomes" id="UP000578697"/>
    </source>
</evidence>
<dbReference type="GO" id="GO:0016491">
    <property type="term" value="F:oxidoreductase activity"/>
    <property type="evidence" value="ECO:0007669"/>
    <property type="project" value="UniProtKB-KW"/>
</dbReference>
<dbReference type="CDD" id="cd05233">
    <property type="entry name" value="SDR_c"/>
    <property type="match status" value="1"/>
</dbReference>
<organism evidence="3 4">
    <name type="scientific">Treponema rectale</name>
    <dbReference type="NCBI Taxonomy" id="744512"/>
    <lineage>
        <taxon>Bacteria</taxon>
        <taxon>Pseudomonadati</taxon>
        <taxon>Spirochaetota</taxon>
        <taxon>Spirochaetia</taxon>
        <taxon>Spirochaetales</taxon>
        <taxon>Treponemataceae</taxon>
        <taxon>Treponema</taxon>
    </lineage>
</organism>
<dbReference type="PANTHER" id="PTHR43477:SF1">
    <property type="entry name" value="DIHYDROANTICAPSIN 7-DEHYDROGENASE"/>
    <property type="match status" value="1"/>
</dbReference>
<keyword evidence="4" id="KW-1185">Reference proteome</keyword>
<dbReference type="RefSeq" id="WP_184652118.1">
    <property type="nucleotide sequence ID" value="NZ_JACHFR010000002.1"/>
</dbReference>
<evidence type="ECO:0000256" key="2">
    <source>
        <dbReference type="ARBA" id="ARBA00023002"/>
    </source>
</evidence>
<gene>
    <name evidence="3" type="ORF">HNP77_001039</name>
</gene>
<dbReference type="InterPro" id="IPR002347">
    <property type="entry name" value="SDR_fam"/>
</dbReference>
<keyword evidence="2" id="KW-0560">Oxidoreductase</keyword>
<dbReference type="AlphaFoldDB" id="A0A840SD66"/>
<dbReference type="PRINTS" id="PR00081">
    <property type="entry name" value="GDHRDH"/>
</dbReference>
<dbReference type="PANTHER" id="PTHR43477">
    <property type="entry name" value="DIHYDROANTICAPSIN 7-DEHYDROGENASE"/>
    <property type="match status" value="1"/>
</dbReference>
<sequence>METKSVFYKKIAFVAGATKGTGLELTKLLLKNGAHVLAAGRNYSSEIKQLQSEYDGLTFEQIDFNSLTPAQIIQIPSIKDVLSKIQILAVPYGPFIQKKLEETTAEDWTSLALNDIALPGTLLSASLPSMQKNGFGRIILFGGTRTDSVRSYKTTAAYSACKTALSVLVKSAAACGGQNITCNAILPGFTSNAPENTTEVSADFLARQAFYLMSTEELNGVLLNADRGWTPA</sequence>
<reference evidence="3 4" key="1">
    <citation type="submission" date="2020-08" db="EMBL/GenBank/DDBJ databases">
        <title>Genomic Encyclopedia of Type Strains, Phase IV (KMG-IV): sequencing the most valuable type-strain genomes for metagenomic binning, comparative biology and taxonomic classification.</title>
        <authorList>
            <person name="Goeker M."/>
        </authorList>
    </citation>
    <scope>NUCLEOTIDE SEQUENCE [LARGE SCALE GENOMIC DNA]</scope>
    <source>
        <strain evidence="3 4">DSM 103679</strain>
    </source>
</reference>
<dbReference type="Proteomes" id="UP000578697">
    <property type="component" value="Unassembled WGS sequence"/>
</dbReference>
<evidence type="ECO:0000256" key="1">
    <source>
        <dbReference type="ARBA" id="ARBA00006484"/>
    </source>
</evidence>
<dbReference type="Pfam" id="PF00106">
    <property type="entry name" value="adh_short"/>
    <property type="match status" value="1"/>
</dbReference>